<evidence type="ECO:0000313" key="3">
    <source>
        <dbReference type="Proteomes" id="UP000537775"/>
    </source>
</evidence>
<evidence type="ECO:0000259" key="1">
    <source>
        <dbReference type="Pfam" id="PF18598"/>
    </source>
</evidence>
<protein>
    <recommendedName>
        <fullName evidence="1">QsdR TetR regulatory C-terminal domain-containing protein</fullName>
    </recommendedName>
</protein>
<name>A0A7X0FPF6_9MICO</name>
<keyword evidence="3" id="KW-1185">Reference proteome</keyword>
<dbReference type="InterPro" id="IPR009057">
    <property type="entry name" value="Homeodomain-like_sf"/>
</dbReference>
<proteinExistence type="predicted"/>
<accession>A0A7X0FPF6</accession>
<dbReference type="Proteomes" id="UP000537775">
    <property type="component" value="Unassembled WGS sequence"/>
</dbReference>
<dbReference type="InterPro" id="IPR041485">
    <property type="entry name" value="TetR_C_36"/>
</dbReference>
<dbReference type="AlphaFoldDB" id="A0A7X0FPF6"/>
<dbReference type="Pfam" id="PF18598">
    <property type="entry name" value="TetR_C_36"/>
    <property type="match status" value="1"/>
</dbReference>
<reference evidence="2 3" key="1">
    <citation type="submission" date="2020-08" db="EMBL/GenBank/DDBJ databases">
        <title>Sequencing the genomes of 1000 actinobacteria strains.</title>
        <authorList>
            <person name="Klenk H.-P."/>
        </authorList>
    </citation>
    <scope>NUCLEOTIDE SEQUENCE [LARGE SCALE GENOMIC DNA]</scope>
    <source>
        <strain evidence="2 3">DSM 12511</strain>
    </source>
</reference>
<dbReference type="SUPFAM" id="SSF46689">
    <property type="entry name" value="Homeodomain-like"/>
    <property type="match status" value="1"/>
</dbReference>
<dbReference type="EMBL" id="JACHML010000001">
    <property type="protein sequence ID" value="MBB6391176.1"/>
    <property type="molecule type" value="Genomic_DNA"/>
</dbReference>
<gene>
    <name evidence="2" type="ORF">HD594_001489</name>
</gene>
<evidence type="ECO:0000313" key="2">
    <source>
        <dbReference type="EMBL" id="MBB6391176.1"/>
    </source>
</evidence>
<organism evidence="2 3">
    <name type="scientific">Microbacterium thalassium</name>
    <dbReference type="NCBI Taxonomy" id="362649"/>
    <lineage>
        <taxon>Bacteria</taxon>
        <taxon>Bacillati</taxon>
        <taxon>Actinomycetota</taxon>
        <taxon>Actinomycetes</taxon>
        <taxon>Micrococcales</taxon>
        <taxon>Microbacteriaceae</taxon>
        <taxon>Microbacterium</taxon>
    </lineage>
</organism>
<comment type="caution">
    <text evidence="2">The sequence shown here is derived from an EMBL/GenBank/DDBJ whole genome shotgun (WGS) entry which is preliminary data.</text>
</comment>
<dbReference type="RefSeq" id="WP_184750336.1">
    <property type="nucleotide sequence ID" value="NZ_BAAAJR010000010.1"/>
</dbReference>
<sequence>MTTAAAPRELGEVGPVAAPSTLSERLSSGAHPDAQRAFAAAREQFLDRSRIDMGALATTLGIDRTSLFRWVGNRDQLLTEVLWSFAAPTLTHADRATAGISGGERIAAVLTRFVDDLIAAGFFREFLRSEPARALRLLTTKASPVQRRYVATVEWLIHRELGDRPLAGAIDARDLAYLLARVSESFMFSDLITGDPPSSERAGVAFRLLLRVDG</sequence>
<dbReference type="Gene3D" id="1.10.357.10">
    <property type="entry name" value="Tetracycline Repressor, domain 2"/>
    <property type="match status" value="1"/>
</dbReference>
<feature type="domain" description="QsdR TetR regulatory C-terminal" evidence="1">
    <location>
        <begin position="101"/>
        <end position="211"/>
    </location>
</feature>